<gene>
    <name evidence="1" type="ORF">DI595_05510</name>
</gene>
<dbReference type="Proteomes" id="UP000249769">
    <property type="component" value="Unassembled WGS sequence"/>
</dbReference>
<evidence type="ECO:0000313" key="2">
    <source>
        <dbReference type="Proteomes" id="UP000249769"/>
    </source>
</evidence>
<proteinExistence type="predicted"/>
<name>A0A2W5FGR2_9HYPH</name>
<dbReference type="EMBL" id="QFOL01000035">
    <property type="protein sequence ID" value="PZP52887.1"/>
    <property type="molecule type" value="Genomic_DNA"/>
</dbReference>
<reference evidence="1 2" key="1">
    <citation type="submission" date="2017-08" db="EMBL/GenBank/DDBJ databases">
        <title>Infants hospitalized years apart are colonized by the same room-sourced microbial strains.</title>
        <authorList>
            <person name="Brooks B."/>
            <person name="Olm M.R."/>
            <person name="Firek B.A."/>
            <person name="Baker R."/>
            <person name="Thomas B.C."/>
            <person name="Morowitz M.J."/>
            <person name="Banfield J.F."/>
        </authorList>
    </citation>
    <scope>NUCLEOTIDE SEQUENCE [LARGE SCALE GENOMIC DNA]</scope>
    <source>
        <strain evidence="1">S2_009_000_R2_73</strain>
    </source>
</reference>
<protein>
    <submittedName>
        <fullName evidence="1">Uncharacterized protein</fullName>
    </submittedName>
</protein>
<accession>A0A2W5FGR2</accession>
<organism evidence="1 2">
    <name type="scientific">Agrobacterium fabrum</name>
    <dbReference type="NCBI Taxonomy" id="1176649"/>
    <lineage>
        <taxon>Bacteria</taxon>
        <taxon>Pseudomonadati</taxon>
        <taxon>Pseudomonadota</taxon>
        <taxon>Alphaproteobacteria</taxon>
        <taxon>Hyphomicrobiales</taxon>
        <taxon>Rhizobiaceae</taxon>
        <taxon>Rhizobium/Agrobacterium group</taxon>
        <taxon>Agrobacterium</taxon>
        <taxon>Agrobacterium tumefaciens complex</taxon>
    </lineage>
</organism>
<sequence length="67" mass="7271">MIYDQFRCGQKQQAPGPAGMSASIGHADLGKGLALNCGGDAMWKTLSIAFVIRKNRTGWSVTARFHF</sequence>
<dbReference type="AlphaFoldDB" id="A0A2W5FGR2"/>
<comment type="caution">
    <text evidence="1">The sequence shown here is derived from an EMBL/GenBank/DDBJ whole genome shotgun (WGS) entry which is preliminary data.</text>
</comment>
<evidence type="ECO:0000313" key="1">
    <source>
        <dbReference type="EMBL" id="PZP52887.1"/>
    </source>
</evidence>